<proteinExistence type="predicted"/>
<dbReference type="GO" id="GO:0016757">
    <property type="term" value="F:glycosyltransferase activity"/>
    <property type="evidence" value="ECO:0007669"/>
    <property type="project" value="InterPro"/>
</dbReference>
<sequence>MGDGPLKKASETLALDLGISKRVLFLGPRTDVPNLIKTADIAVLSSNHEGFGLAILEGMAAEKPCVASNVDGLSEIIKDAGVLFEKGNELELRDILLNIIKDESFQKTIAQKCYRRSKKFDIQFMVDNYLSIYNNNNN</sequence>
<name>A0A090WQG3_9FLAO</name>
<accession>A0A090WQG3</accession>
<evidence type="ECO:0000313" key="3">
    <source>
        <dbReference type="Proteomes" id="UP000029643"/>
    </source>
</evidence>
<dbReference type="SUPFAM" id="SSF53756">
    <property type="entry name" value="UDP-Glycosyltransferase/glycogen phosphorylase"/>
    <property type="match status" value="1"/>
</dbReference>
<dbReference type="PANTHER" id="PTHR12526:SF630">
    <property type="entry name" value="GLYCOSYLTRANSFERASE"/>
    <property type="match status" value="1"/>
</dbReference>
<keyword evidence="2" id="KW-0808">Transferase</keyword>
<protein>
    <submittedName>
        <fullName evidence="2">Glycosyltransferase</fullName>
    </submittedName>
</protein>
<evidence type="ECO:0000259" key="1">
    <source>
        <dbReference type="Pfam" id="PF00534"/>
    </source>
</evidence>
<dbReference type="Gene3D" id="3.40.50.2000">
    <property type="entry name" value="Glycogen Phosphorylase B"/>
    <property type="match status" value="2"/>
</dbReference>
<dbReference type="EMBL" id="BBNU01000001">
    <property type="protein sequence ID" value="GAL77619.1"/>
    <property type="molecule type" value="Genomic_DNA"/>
</dbReference>
<dbReference type="Pfam" id="PF00534">
    <property type="entry name" value="Glycos_transf_1"/>
    <property type="match status" value="1"/>
</dbReference>
<evidence type="ECO:0000313" key="2">
    <source>
        <dbReference type="EMBL" id="GAL77619.1"/>
    </source>
</evidence>
<comment type="caution">
    <text evidence="2">The sequence shown here is derived from an EMBL/GenBank/DDBJ whole genome shotgun (WGS) entry which is preliminary data.</text>
</comment>
<dbReference type="AlphaFoldDB" id="A0A090WQG3"/>
<feature type="domain" description="Glycosyl transferase family 1" evidence="1">
    <location>
        <begin position="2"/>
        <end position="112"/>
    </location>
</feature>
<organism evidence="2 3">
    <name type="scientific">Algibacter lectus</name>
    <dbReference type="NCBI Taxonomy" id="221126"/>
    <lineage>
        <taxon>Bacteria</taxon>
        <taxon>Pseudomonadati</taxon>
        <taxon>Bacteroidota</taxon>
        <taxon>Flavobacteriia</taxon>
        <taxon>Flavobacteriales</taxon>
        <taxon>Flavobacteriaceae</taxon>
        <taxon>Algibacter</taxon>
    </lineage>
</organism>
<gene>
    <name evidence="2" type="ORF">JCM19274_5332</name>
</gene>
<reference evidence="2 3" key="1">
    <citation type="journal article" date="2014" name="Genome Announc.">
        <title>Draft Genome Sequences of Marine Flavobacterium Algibacter lectus Strains SS8 and NR4.</title>
        <authorList>
            <person name="Takatani N."/>
            <person name="Nakanishi M."/>
            <person name="Meirelles P."/>
            <person name="Mino S."/>
            <person name="Suda W."/>
            <person name="Oshima K."/>
            <person name="Hattori M."/>
            <person name="Ohkuma M."/>
            <person name="Hosokawa M."/>
            <person name="Miyashita K."/>
            <person name="Thompson F.L."/>
            <person name="Niwa A."/>
            <person name="Sawabe T."/>
            <person name="Sawabe T."/>
        </authorList>
    </citation>
    <scope>NUCLEOTIDE SEQUENCE [LARGE SCALE GENOMIC DNA]</scope>
    <source>
        <strain evidence="3">JCM19274</strain>
    </source>
</reference>
<dbReference type="Proteomes" id="UP000029643">
    <property type="component" value="Unassembled WGS sequence"/>
</dbReference>
<dbReference type="InterPro" id="IPR001296">
    <property type="entry name" value="Glyco_trans_1"/>
</dbReference>
<dbReference type="PANTHER" id="PTHR12526">
    <property type="entry name" value="GLYCOSYLTRANSFERASE"/>
    <property type="match status" value="1"/>
</dbReference>